<dbReference type="SUPFAM" id="SSF51197">
    <property type="entry name" value="Clavaminate synthase-like"/>
    <property type="match status" value="1"/>
</dbReference>
<accession>A0AA36IFK6</accession>
<gene>
    <name evidence="1" type="ORF">EVOR1521_LOCUS11962</name>
</gene>
<reference evidence="1" key="1">
    <citation type="submission" date="2023-08" db="EMBL/GenBank/DDBJ databases">
        <authorList>
            <person name="Chen Y."/>
            <person name="Shah S."/>
            <person name="Dougan E. K."/>
            <person name="Thang M."/>
            <person name="Chan C."/>
        </authorList>
    </citation>
    <scope>NUCLEOTIDE SEQUENCE</scope>
</reference>
<sequence length="351" mass="40199">MDVQAYVERVRSFQKSSEECRKIWNHYCDTEAGPKMRDPKRHPLEFLQTFFEREAAGELDDDLEDTDVKKQKLSVALPEVSQQEVQDAQRRAAADGLAVWRSLPSHWQPLYEVPMKLRYDAEKFDFRAIARQLLECPEGTPLEKLHEVQRSEDFEACPPLQLGMTLAGRPAAKQDRVAWRSNRFRLQLREVYRRFVLEEILPSLAATGDSDAAVQFEPVLRVVMPGHAATKRHRDADYGHIPEELNFWLPLTSVAGSNSLYLESFPGRGDFHAFEGTNGDGFRWWGNLCEHYAEPNQTSCTRVSLDFRLIPGRFWAAALRAGSVQQAESRRSRHHGGSMAIGSYYTWLSLS</sequence>
<evidence type="ECO:0000313" key="1">
    <source>
        <dbReference type="EMBL" id="CAJ1385339.1"/>
    </source>
</evidence>
<name>A0AA36IFK6_9DINO</name>
<dbReference type="Proteomes" id="UP001178507">
    <property type="component" value="Unassembled WGS sequence"/>
</dbReference>
<protein>
    <submittedName>
        <fullName evidence="1">Uncharacterized protein</fullName>
    </submittedName>
</protein>
<keyword evidence="2" id="KW-1185">Reference proteome</keyword>
<dbReference type="AlphaFoldDB" id="A0AA36IFK6"/>
<comment type="caution">
    <text evidence="1">The sequence shown here is derived from an EMBL/GenBank/DDBJ whole genome shotgun (WGS) entry which is preliminary data.</text>
</comment>
<proteinExistence type="predicted"/>
<dbReference type="EMBL" id="CAUJNA010001224">
    <property type="protein sequence ID" value="CAJ1385339.1"/>
    <property type="molecule type" value="Genomic_DNA"/>
</dbReference>
<evidence type="ECO:0000313" key="2">
    <source>
        <dbReference type="Proteomes" id="UP001178507"/>
    </source>
</evidence>
<organism evidence="1 2">
    <name type="scientific">Effrenium voratum</name>
    <dbReference type="NCBI Taxonomy" id="2562239"/>
    <lineage>
        <taxon>Eukaryota</taxon>
        <taxon>Sar</taxon>
        <taxon>Alveolata</taxon>
        <taxon>Dinophyceae</taxon>
        <taxon>Suessiales</taxon>
        <taxon>Symbiodiniaceae</taxon>
        <taxon>Effrenium</taxon>
    </lineage>
</organism>